<dbReference type="GO" id="GO:0031267">
    <property type="term" value="F:small GTPase binding"/>
    <property type="evidence" value="ECO:0007669"/>
    <property type="project" value="TreeGrafter"/>
</dbReference>
<dbReference type="AlphaFoldDB" id="A0A9W8IVW0"/>
<feature type="region of interest" description="Disordered" evidence="4">
    <location>
        <begin position="31"/>
        <end position="131"/>
    </location>
</feature>
<keyword evidence="2" id="KW-0433">Leucine-rich repeat</keyword>
<keyword evidence="1" id="KW-0343">GTPase activation</keyword>
<evidence type="ECO:0008006" key="7">
    <source>
        <dbReference type="Google" id="ProtNLM"/>
    </source>
</evidence>
<protein>
    <recommendedName>
        <fullName evidence="7">RNI-like protein</fullName>
    </recommendedName>
</protein>
<accession>A0A9W8IVW0</accession>
<keyword evidence="3" id="KW-0677">Repeat</keyword>
<organism evidence="5 6">
    <name type="scientific">Coemansia aciculifera</name>
    <dbReference type="NCBI Taxonomy" id="417176"/>
    <lineage>
        <taxon>Eukaryota</taxon>
        <taxon>Fungi</taxon>
        <taxon>Fungi incertae sedis</taxon>
        <taxon>Zoopagomycota</taxon>
        <taxon>Kickxellomycotina</taxon>
        <taxon>Kickxellomycetes</taxon>
        <taxon>Kickxellales</taxon>
        <taxon>Kickxellaceae</taxon>
        <taxon>Coemansia</taxon>
    </lineage>
</organism>
<feature type="compositionally biased region" description="Low complexity" evidence="4">
    <location>
        <begin position="313"/>
        <end position="348"/>
    </location>
</feature>
<dbReference type="InterPro" id="IPR027038">
    <property type="entry name" value="RanGap"/>
</dbReference>
<evidence type="ECO:0000313" key="5">
    <source>
        <dbReference type="EMBL" id="KAJ2867372.1"/>
    </source>
</evidence>
<evidence type="ECO:0000256" key="1">
    <source>
        <dbReference type="ARBA" id="ARBA00022468"/>
    </source>
</evidence>
<evidence type="ECO:0000256" key="3">
    <source>
        <dbReference type="ARBA" id="ARBA00022737"/>
    </source>
</evidence>
<dbReference type="PANTHER" id="PTHR24113">
    <property type="entry name" value="RAN GTPASE-ACTIVATING PROTEIN 1"/>
    <property type="match status" value="1"/>
</dbReference>
<feature type="compositionally biased region" description="Acidic residues" evidence="4">
    <location>
        <begin position="302"/>
        <end position="312"/>
    </location>
</feature>
<evidence type="ECO:0000313" key="6">
    <source>
        <dbReference type="Proteomes" id="UP001140074"/>
    </source>
</evidence>
<dbReference type="PANTHER" id="PTHR24113:SF12">
    <property type="entry name" value="RAN GTPASE-ACTIVATING PROTEIN 1"/>
    <property type="match status" value="1"/>
</dbReference>
<dbReference type="SUPFAM" id="SSF52047">
    <property type="entry name" value="RNI-like"/>
    <property type="match status" value="1"/>
</dbReference>
<evidence type="ECO:0000256" key="2">
    <source>
        <dbReference type="ARBA" id="ARBA00022614"/>
    </source>
</evidence>
<feature type="compositionally biased region" description="Basic and acidic residues" evidence="4">
    <location>
        <begin position="89"/>
        <end position="105"/>
    </location>
</feature>
<dbReference type="InterPro" id="IPR001611">
    <property type="entry name" value="Leu-rich_rpt"/>
</dbReference>
<dbReference type="GO" id="GO:0005829">
    <property type="term" value="C:cytosol"/>
    <property type="evidence" value="ECO:0007669"/>
    <property type="project" value="TreeGrafter"/>
</dbReference>
<keyword evidence="6" id="KW-1185">Reference proteome</keyword>
<dbReference type="SMART" id="SM00368">
    <property type="entry name" value="LRR_RI"/>
    <property type="match status" value="8"/>
</dbReference>
<dbReference type="Gene3D" id="3.80.10.10">
    <property type="entry name" value="Ribonuclease Inhibitor"/>
    <property type="match status" value="3"/>
</dbReference>
<comment type="caution">
    <text evidence="5">The sequence shown here is derived from an EMBL/GenBank/DDBJ whole genome shotgun (WGS) entry which is preliminary data.</text>
</comment>
<dbReference type="GO" id="GO:0005634">
    <property type="term" value="C:nucleus"/>
    <property type="evidence" value="ECO:0007669"/>
    <property type="project" value="TreeGrafter"/>
</dbReference>
<gene>
    <name evidence="5" type="ORF">GGH94_000892</name>
</gene>
<dbReference type="Proteomes" id="UP001140074">
    <property type="component" value="Unassembled WGS sequence"/>
</dbReference>
<sequence>MTARPARRHARKASATTAEEILLPAELMAGLTSGLPTRPGFASSLPPLAETLPDPLSVQGELAPAPIPDLSRLDLAPLFPGADTSADTPSRKASEEGRPEGRSTSEEEEGTSQTSPNDGPSTPHSLPAQPDKGILKVSKKDEHSTSRWSLWPGAKKWFTGSMATPSSLDLSPTHPTFDLGAGIPAYRMSTDDSALLSRTAPSLDFERSTNFVPPLSQERIKSTEFWSNFALELDPSKLKRIRFSMPLIVTEFDPETSRVYDPADALIWDTPRDPAVTATSSSDLSLHGNDRYPGAGSPTTEESGENDDDDNDNCSNNCNNDSDTGGELTTSSSTRTTTTGRDSGARTSTDSRVSCTGEGDVTGDAEQTGSICAPSSPRQRPIQWNLDALTHRQYRVQEVWELYERTCRSLDIEPLPSFEKILVAHMRKEQTLGSLDLAGTRLDGAHMKCFADMLDLNFGLVKLELSYCEIDDDAVRLLVYSLLCNDSVRYLSLAHNPRLHSDGVRYVSILVRHSKQLQMLDMSGIPVRKKSAGYLAAALTGLGANWSLGRGSMHKKTTACEQISLQALRMNCCGIKPAALAILASGVRLSPLQHLSLHSNSLTGSAGPILREMLYGDPPQLSQQHRQPLTPRRPISVSLHGLSDAKYCQESMPMSAGGGGSGYFCEFPRVSRLRTLDLSQNDLGRAVLDLAEGLLWNTNLRSLILRENSLQPALFAPFIECLGINKGLVYLDISRNPVCGPSPVVVETLTQVLAQNRTLKGLFMSATGMTSEGAISLAECLPELHSLERLDVSENPGIDVAGLMALSASIKLNKSLICVEVTVNTGDEVCAALEQGIAQTCIANMQRLDTTAAQSSGSDFSLGLVSTHVWPHADMAPESNLPGVVSTKISGEDDRSEYTSLVTDISAVKRTYIDSATSALDGFFGQTADSSNYSDSVTTPKVVTTEESTSRNAIHLVIPAELETE</sequence>
<dbReference type="InterPro" id="IPR032675">
    <property type="entry name" value="LRR_dom_sf"/>
</dbReference>
<dbReference type="GO" id="GO:0005096">
    <property type="term" value="F:GTPase activator activity"/>
    <property type="evidence" value="ECO:0007669"/>
    <property type="project" value="UniProtKB-KW"/>
</dbReference>
<dbReference type="EMBL" id="JANBUY010000020">
    <property type="protein sequence ID" value="KAJ2867372.1"/>
    <property type="molecule type" value="Genomic_DNA"/>
</dbReference>
<feature type="region of interest" description="Disordered" evidence="4">
    <location>
        <begin position="275"/>
        <end position="379"/>
    </location>
</feature>
<name>A0A9W8IVW0_9FUNG</name>
<proteinExistence type="predicted"/>
<evidence type="ECO:0000256" key="4">
    <source>
        <dbReference type="SAM" id="MobiDB-lite"/>
    </source>
</evidence>
<dbReference type="GO" id="GO:0006913">
    <property type="term" value="P:nucleocytoplasmic transport"/>
    <property type="evidence" value="ECO:0007669"/>
    <property type="project" value="TreeGrafter"/>
</dbReference>
<reference evidence="5" key="1">
    <citation type="submission" date="2022-07" db="EMBL/GenBank/DDBJ databases">
        <title>Phylogenomic reconstructions and comparative analyses of Kickxellomycotina fungi.</title>
        <authorList>
            <person name="Reynolds N.K."/>
            <person name="Stajich J.E."/>
            <person name="Barry K."/>
            <person name="Grigoriev I.V."/>
            <person name="Crous P."/>
            <person name="Smith M.E."/>
        </authorList>
    </citation>
    <scope>NUCLEOTIDE SEQUENCE</scope>
    <source>
        <strain evidence="5">RSA 476</strain>
    </source>
</reference>
<dbReference type="GO" id="GO:0048471">
    <property type="term" value="C:perinuclear region of cytoplasm"/>
    <property type="evidence" value="ECO:0007669"/>
    <property type="project" value="TreeGrafter"/>
</dbReference>
<dbReference type="Pfam" id="PF13516">
    <property type="entry name" value="LRR_6"/>
    <property type="match status" value="1"/>
</dbReference>